<sequence length="196" mass="21338">MTPVRFNPVSSATIQPAENGEFVRFADWQDTNEQLTAALTTIENARFFSRCPEGIDLKEHVGNLRLAADEQVSNGICTVLYRGAIPDGIDTSTLFGAIVRVIKERLSQIEKGFSQEGDDDYLDHELSAAAAAYLLCAAGHQQLAATVWPFSAEDFKPSPNAHRNLVRGAALAVAEMESMDRGVIEIVLSGDKDNVQ</sequence>
<comment type="caution">
    <text evidence="1">The sequence shown here is derived from an EMBL/GenBank/DDBJ whole genome shotgun (WGS) entry which is preliminary data.</text>
</comment>
<name>A0A084ZQC2_9ENTR</name>
<evidence type="ECO:0000313" key="1">
    <source>
        <dbReference type="EMBL" id="KFB99666.1"/>
    </source>
</evidence>
<accession>A0A084ZQC2</accession>
<protein>
    <recommendedName>
        <fullName evidence="3">Phage protein</fullName>
    </recommendedName>
</protein>
<evidence type="ECO:0000313" key="2">
    <source>
        <dbReference type="Proteomes" id="UP000028630"/>
    </source>
</evidence>
<keyword evidence="2" id="KW-1185">Reference proteome</keyword>
<dbReference type="EMBL" id="JMTB01000114">
    <property type="protein sequence ID" value="KFB99666.1"/>
    <property type="molecule type" value="Genomic_DNA"/>
</dbReference>
<gene>
    <name evidence="1" type="ORF">GTGU_04105</name>
</gene>
<dbReference type="AlphaFoldDB" id="A0A084ZQC2"/>
<evidence type="ECO:0008006" key="3">
    <source>
        <dbReference type="Google" id="ProtNLM"/>
    </source>
</evidence>
<organism evidence="1 2">
    <name type="scientific">Trabulsiella guamensis ATCC 49490</name>
    <dbReference type="NCBI Taxonomy" id="1005994"/>
    <lineage>
        <taxon>Bacteria</taxon>
        <taxon>Pseudomonadati</taxon>
        <taxon>Pseudomonadota</taxon>
        <taxon>Gammaproteobacteria</taxon>
        <taxon>Enterobacterales</taxon>
        <taxon>Enterobacteriaceae</taxon>
        <taxon>Trabulsiella</taxon>
    </lineage>
</organism>
<dbReference type="RefSeq" id="WP_051857395.1">
    <property type="nucleotide sequence ID" value="NZ_JMTB01000114.1"/>
</dbReference>
<proteinExistence type="predicted"/>
<reference evidence="2" key="1">
    <citation type="submission" date="2014-05" db="EMBL/GenBank/DDBJ databases">
        <title>ATOL: Assembling a taxonomically balanced genome-scale reconstruction of the evolutionary history of the Enterobacteriaceae.</title>
        <authorList>
            <person name="Plunkett G. III"/>
            <person name="Neeno-Eckwall E.C."/>
            <person name="Glasner J.D."/>
            <person name="Perna N.T."/>
        </authorList>
    </citation>
    <scope>NUCLEOTIDE SEQUENCE [LARGE SCALE GENOMIC DNA]</scope>
    <source>
        <strain evidence="2">ATCC 49490</strain>
    </source>
</reference>
<dbReference type="Proteomes" id="UP000028630">
    <property type="component" value="Unassembled WGS sequence"/>
</dbReference>